<dbReference type="EMBL" id="JBHSSW010000009">
    <property type="protein sequence ID" value="MFC6198151.1"/>
    <property type="molecule type" value="Genomic_DNA"/>
</dbReference>
<evidence type="ECO:0000313" key="3">
    <source>
        <dbReference type="Proteomes" id="UP001596303"/>
    </source>
</evidence>
<comment type="caution">
    <text evidence="2">The sequence shown here is derived from an EMBL/GenBank/DDBJ whole genome shotgun (WGS) entry which is preliminary data.</text>
</comment>
<sequence>MFTCEICSAELSKNAPLAGKCPKCGSKFSLPAVGYLYFTMLIAGIVGFMQGFRYLFDGKTPLSFTIPLMIVLGIVGVIGFIQYRKMPRRWVKHKETK</sequence>
<proteinExistence type="predicted"/>
<organism evidence="2 3">
    <name type="scientific">Ponticaulis profundi</name>
    <dbReference type="NCBI Taxonomy" id="2665222"/>
    <lineage>
        <taxon>Bacteria</taxon>
        <taxon>Pseudomonadati</taxon>
        <taxon>Pseudomonadota</taxon>
        <taxon>Alphaproteobacteria</taxon>
        <taxon>Hyphomonadales</taxon>
        <taxon>Hyphomonadaceae</taxon>
        <taxon>Ponticaulis</taxon>
    </lineage>
</organism>
<name>A0ABW1S917_9PROT</name>
<reference evidence="3" key="1">
    <citation type="journal article" date="2019" name="Int. J. Syst. Evol. Microbiol.">
        <title>The Global Catalogue of Microorganisms (GCM) 10K type strain sequencing project: providing services to taxonomists for standard genome sequencing and annotation.</title>
        <authorList>
            <consortium name="The Broad Institute Genomics Platform"/>
            <consortium name="The Broad Institute Genome Sequencing Center for Infectious Disease"/>
            <person name="Wu L."/>
            <person name="Ma J."/>
        </authorList>
    </citation>
    <scope>NUCLEOTIDE SEQUENCE [LARGE SCALE GENOMIC DNA]</scope>
    <source>
        <strain evidence="3">CGMCC-1.15741</strain>
    </source>
</reference>
<evidence type="ECO:0000256" key="1">
    <source>
        <dbReference type="SAM" id="Phobius"/>
    </source>
</evidence>
<feature type="transmembrane region" description="Helical" evidence="1">
    <location>
        <begin position="35"/>
        <end position="56"/>
    </location>
</feature>
<evidence type="ECO:0008006" key="4">
    <source>
        <dbReference type="Google" id="ProtNLM"/>
    </source>
</evidence>
<dbReference type="RefSeq" id="WP_377378127.1">
    <property type="nucleotide sequence ID" value="NZ_JBHSSW010000009.1"/>
</dbReference>
<feature type="transmembrane region" description="Helical" evidence="1">
    <location>
        <begin position="62"/>
        <end position="83"/>
    </location>
</feature>
<accession>A0ABW1S917</accession>
<dbReference type="Proteomes" id="UP001596303">
    <property type="component" value="Unassembled WGS sequence"/>
</dbReference>
<keyword evidence="1" id="KW-0812">Transmembrane</keyword>
<keyword evidence="1" id="KW-1133">Transmembrane helix</keyword>
<gene>
    <name evidence="2" type="ORF">ACFQDM_08680</name>
</gene>
<keyword evidence="3" id="KW-1185">Reference proteome</keyword>
<keyword evidence="1" id="KW-0472">Membrane</keyword>
<protein>
    <recommendedName>
        <fullName evidence="4">Zinc ribbon domain-containing protein</fullName>
    </recommendedName>
</protein>
<evidence type="ECO:0000313" key="2">
    <source>
        <dbReference type="EMBL" id="MFC6198151.1"/>
    </source>
</evidence>